<dbReference type="InterPro" id="IPR027417">
    <property type="entry name" value="P-loop_NTPase"/>
</dbReference>
<evidence type="ECO:0000259" key="1">
    <source>
        <dbReference type="Pfam" id="PF01656"/>
    </source>
</evidence>
<dbReference type="CDD" id="cd02042">
    <property type="entry name" value="ParAB_family"/>
    <property type="match status" value="1"/>
</dbReference>
<dbReference type="SUPFAM" id="SSF52540">
    <property type="entry name" value="P-loop containing nucleoside triphosphate hydrolases"/>
    <property type="match status" value="1"/>
</dbReference>
<dbReference type="InterPro" id="IPR050678">
    <property type="entry name" value="DNA_Partitioning_ATPase"/>
</dbReference>
<dbReference type="Gene3D" id="3.40.50.300">
    <property type="entry name" value="P-loop containing nucleotide triphosphate hydrolases"/>
    <property type="match status" value="1"/>
</dbReference>
<sequence length="210" mass="23164">MTICISFISQKGGVGKSTLARALAREANEQKLNVKVADLDTQQGTVINWHRRRLHSNYPPVGSVESFKTADQALKNIDNYDLLIIDGPARASKATLDIAQQSDIVIQPTGASMDDLEPAILLFHELFKAGIPKSKLYFALCRIGTDSELDACREYLGQTGYNILGGCLFEKPAYRQTQNLGLSILETSYQSLNKRADELIQSIVDSIKSE</sequence>
<dbReference type="OrthoDB" id="69313at2"/>
<reference evidence="3" key="1">
    <citation type="submission" date="2017-02" db="EMBL/GenBank/DDBJ databases">
        <authorList>
            <person name="Daims H."/>
        </authorList>
    </citation>
    <scope>NUCLEOTIDE SEQUENCE [LARGE SCALE GENOMIC DNA]</scope>
</reference>
<evidence type="ECO:0000313" key="3">
    <source>
        <dbReference type="Proteomes" id="UP000195667"/>
    </source>
</evidence>
<feature type="domain" description="CobQ/CobB/MinD/ParA nucleotide binding" evidence="1">
    <location>
        <begin position="5"/>
        <end position="43"/>
    </location>
</feature>
<dbReference type="Proteomes" id="UP000195667">
    <property type="component" value="Unassembled WGS sequence"/>
</dbReference>
<dbReference type="EMBL" id="FUKI01000149">
    <property type="protein sequence ID" value="SJM95531.1"/>
    <property type="molecule type" value="Genomic_DNA"/>
</dbReference>
<dbReference type="PANTHER" id="PTHR13696">
    <property type="entry name" value="P-LOOP CONTAINING NUCLEOSIDE TRIPHOSPHATE HYDROLASE"/>
    <property type="match status" value="1"/>
</dbReference>
<dbReference type="PIRSF" id="PIRSF009320">
    <property type="entry name" value="Nuc_binding_HP_1000"/>
    <property type="match status" value="1"/>
</dbReference>
<dbReference type="AlphaFoldDB" id="A0A1R4HHN3"/>
<keyword evidence="3" id="KW-1185">Reference proteome</keyword>
<dbReference type="InterPro" id="IPR002586">
    <property type="entry name" value="CobQ/CobB/MinD/ParA_Nub-bd_dom"/>
</dbReference>
<evidence type="ECO:0000313" key="2">
    <source>
        <dbReference type="EMBL" id="SJM95531.1"/>
    </source>
</evidence>
<organism evidence="2 3">
    <name type="scientific">Crenothrix polyspora</name>
    <dbReference type="NCBI Taxonomy" id="360316"/>
    <lineage>
        <taxon>Bacteria</taxon>
        <taxon>Pseudomonadati</taxon>
        <taxon>Pseudomonadota</taxon>
        <taxon>Gammaproteobacteria</taxon>
        <taxon>Methylococcales</taxon>
        <taxon>Crenotrichaceae</taxon>
        <taxon>Crenothrix</taxon>
    </lineage>
</organism>
<proteinExistence type="predicted"/>
<dbReference type="RefSeq" id="WP_087144835.1">
    <property type="nucleotide sequence ID" value="NZ_FUKI01000149.1"/>
</dbReference>
<accession>A0A1R4HHN3</accession>
<gene>
    <name evidence="2" type="ORF">CRENPOLYSF1_700007</name>
</gene>
<dbReference type="PANTHER" id="PTHR13696:SF96">
    <property type="entry name" value="COBQ_COBB_MIND_PARA NUCLEOTIDE BINDING DOMAIN-CONTAINING PROTEIN"/>
    <property type="match status" value="1"/>
</dbReference>
<name>A0A1R4HHN3_9GAMM</name>
<protein>
    <recommendedName>
        <fullName evidence="1">CobQ/CobB/MinD/ParA nucleotide binding domain-containing protein</fullName>
    </recommendedName>
</protein>
<dbReference type="Pfam" id="PF01656">
    <property type="entry name" value="CbiA"/>
    <property type="match status" value="1"/>
</dbReference>